<protein>
    <submittedName>
        <fullName evidence="2">Uncharacterized protein</fullName>
    </submittedName>
</protein>
<feature type="compositionally biased region" description="Basic and acidic residues" evidence="1">
    <location>
        <begin position="18"/>
        <end position="37"/>
    </location>
</feature>
<sequence length="123" mass="13822">MVQGQGRGNGRASLGFKNGEEVMLDDRRDHGTHEREKELSKGYGILLDSTDNIAASITEELKVWQTYIEKLFADDRSSHHEIDILATGPDIMETEVAKAIRQARGGARQTYMLSFSKLSKRQL</sequence>
<dbReference type="EMBL" id="OZ034831">
    <property type="protein sequence ID" value="CAL1688669.1"/>
    <property type="molecule type" value="Genomic_DNA"/>
</dbReference>
<accession>A0AAV2PAR1</accession>
<organism evidence="2 3">
    <name type="scientific">Lasius platythorax</name>
    <dbReference type="NCBI Taxonomy" id="488582"/>
    <lineage>
        <taxon>Eukaryota</taxon>
        <taxon>Metazoa</taxon>
        <taxon>Ecdysozoa</taxon>
        <taxon>Arthropoda</taxon>
        <taxon>Hexapoda</taxon>
        <taxon>Insecta</taxon>
        <taxon>Pterygota</taxon>
        <taxon>Neoptera</taxon>
        <taxon>Endopterygota</taxon>
        <taxon>Hymenoptera</taxon>
        <taxon>Apocrita</taxon>
        <taxon>Aculeata</taxon>
        <taxon>Formicoidea</taxon>
        <taxon>Formicidae</taxon>
        <taxon>Formicinae</taxon>
        <taxon>Lasius</taxon>
        <taxon>Lasius</taxon>
    </lineage>
</organism>
<evidence type="ECO:0000313" key="3">
    <source>
        <dbReference type="Proteomes" id="UP001497644"/>
    </source>
</evidence>
<evidence type="ECO:0000313" key="2">
    <source>
        <dbReference type="EMBL" id="CAL1688669.1"/>
    </source>
</evidence>
<feature type="region of interest" description="Disordered" evidence="1">
    <location>
        <begin position="1"/>
        <end position="37"/>
    </location>
</feature>
<evidence type="ECO:0000256" key="1">
    <source>
        <dbReference type="SAM" id="MobiDB-lite"/>
    </source>
</evidence>
<proteinExistence type="predicted"/>
<reference evidence="2" key="1">
    <citation type="submission" date="2024-04" db="EMBL/GenBank/DDBJ databases">
        <authorList>
            <consortium name="Molecular Ecology Group"/>
        </authorList>
    </citation>
    <scope>NUCLEOTIDE SEQUENCE</scope>
</reference>
<dbReference type="AlphaFoldDB" id="A0AAV2PAR1"/>
<name>A0AAV2PAR1_9HYME</name>
<gene>
    <name evidence="2" type="ORF">LPLAT_LOCUS13689</name>
</gene>
<keyword evidence="3" id="KW-1185">Reference proteome</keyword>
<dbReference type="Proteomes" id="UP001497644">
    <property type="component" value="Chromosome 8"/>
</dbReference>